<organism evidence="3 4">
    <name type="scientific">Ktedonobacter robiniae</name>
    <dbReference type="NCBI Taxonomy" id="2778365"/>
    <lineage>
        <taxon>Bacteria</taxon>
        <taxon>Bacillati</taxon>
        <taxon>Chloroflexota</taxon>
        <taxon>Ktedonobacteria</taxon>
        <taxon>Ktedonobacterales</taxon>
        <taxon>Ktedonobacteraceae</taxon>
        <taxon>Ktedonobacter</taxon>
    </lineage>
</organism>
<evidence type="ECO:0000259" key="2">
    <source>
        <dbReference type="Pfam" id="PF01541"/>
    </source>
</evidence>
<sequence length="364" mass="44030">MEQAQEKKVCAQCTKEKDIDEFYRTKNGRDGHMRLCKECHKGNLSASREAERLKWEQRERERAERERPLRERPPRELQEAIERERRERQERRQAELAYWFEKEPTRICMDCKHTYAITEFMFNQYDPLDFWREPNITPFQRCRVCHQAMRDKRLLPCVLCEQPIRSRGFEFLGYRVDRAGFVIRVVCDDCLEAFQSLPAGKQRFYIQSRCKQLYPYGQVIYIHRDPRDQQIRYVGRTNDLKRRTQDHLKDSYPYEPREVQGEIVPYYKSNWWYDLLQLGKKPLVETVAHIEPSPRVIEWETRYILHYIRQGAPLLNTEARDQDILARMSNYASLDFLAAPFEALVEAEFFRPHSIEAFIHKWYS</sequence>
<keyword evidence="4" id="KW-1185">Reference proteome</keyword>
<dbReference type="RefSeq" id="WP_201372437.1">
    <property type="nucleotide sequence ID" value="NZ_BNJG01000002.1"/>
</dbReference>
<dbReference type="InterPro" id="IPR036280">
    <property type="entry name" value="Multihaem_cyt_sf"/>
</dbReference>
<dbReference type="InterPro" id="IPR000305">
    <property type="entry name" value="GIY-YIG_endonuc"/>
</dbReference>
<protein>
    <recommendedName>
        <fullName evidence="2">GIY-YIG domain-containing protein</fullName>
    </recommendedName>
</protein>
<evidence type="ECO:0000313" key="3">
    <source>
        <dbReference type="EMBL" id="GHO55794.1"/>
    </source>
</evidence>
<accession>A0ABQ3USS6</accession>
<proteinExistence type="predicted"/>
<feature type="domain" description="GIY-YIG" evidence="2">
    <location>
        <begin position="219"/>
        <end position="282"/>
    </location>
</feature>
<feature type="compositionally biased region" description="Basic and acidic residues" evidence="1">
    <location>
        <begin position="48"/>
        <end position="74"/>
    </location>
</feature>
<dbReference type="Pfam" id="PF01541">
    <property type="entry name" value="GIY-YIG"/>
    <property type="match status" value="1"/>
</dbReference>
<dbReference type="SUPFAM" id="SSF48695">
    <property type="entry name" value="Multiheme cytochromes"/>
    <property type="match status" value="1"/>
</dbReference>
<gene>
    <name evidence="3" type="ORF">KSB_42690</name>
</gene>
<dbReference type="EMBL" id="BNJG01000002">
    <property type="protein sequence ID" value="GHO55794.1"/>
    <property type="molecule type" value="Genomic_DNA"/>
</dbReference>
<reference evidence="3 4" key="1">
    <citation type="journal article" date="2021" name="Int. J. Syst. Evol. Microbiol.">
        <title>Reticulibacter mediterranei gen. nov., sp. nov., within the new family Reticulibacteraceae fam. nov., and Ktedonospora formicarum gen. nov., sp. nov., Ktedonobacter robiniae sp. nov., Dictyobacter formicarum sp. nov. and Dictyobacter arantiisoli sp. nov., belonging to the class Ktedonobacteria.</title>
        <authorList>
            <person name="Yabe S."/>
            <person name="Zheng Y."/>
            <person name="Wang C.M."/>
            <person name="Sakai Y."/>
            <person name="Abe K."/>
            <person name="Yokota A."/>
            <person name="Donadio S."/>
            <person name="Cavaletti L."/>
            <person name="Monciardini P."/>
        </authorList>
    </citation>
    <scope>NUCLEOTIDE SEQUENCE [LARGE SCALE GENOMIC DNA]</scope>
    <source>
        <strain evidence="3 4">SOSP1-30</strain>
    </source>
</reference>
<evidence type="ECO:0000313" key="4">
    <source>
        <dbReference type="Proteomes" id="UP000654345"/>
    </source>
</evidence>
<dbReference type="Proteomes" id="UP000654345">
    <property type="component" value="Unassembled WGS sequence"/>
</dbReference>
<comment type="caution">
    <text evidence="3">The sequence shown here is derived from an EMBL/GenBank/DDBJ whole genome shotgun (WGS) entry which is preliminary data.</text>
</comment>
<feature type="region of interest" description="Disordered" evidence="1">
    <location>
        <begin position="44"/>
        <end position="74"/>
    </location>
</feature>
<evidence type="ECO:0000256" key="1">
    <source>
        <dbReference type="SAM" id="MobiDB-lite"/>
    </source>
</evidence>
<name>A0ABQ3USS6_9CHLR</name>